<gene>
    <name evidence="1" type="ORF">GCM10007875_15210</name>
</gene>
<comment type="caution">
    <text evidence="1">The sequence shown here is derived from an EMBL/GenBank/DDBJ whole genome shotgun (WGS) entry which is preliminary data.</text>
</comment>
<evidence type="ECO:0000313" key="2">
    <source>
        <dbReference type="Proteomes" id="UP001156664"/>
    </source>
</evidence>
<sequence length="72" mass="7932">MILAFRAEKQVLAELPAVFEAALESILERLESTAMFSGESCSFSQQDMFLALGVWLDKATSYLQKQAGLATE</sequence>
<organism evidence="1 2">
    <name type="scientific">Limnobacter litoralis</name>
    <dbReference type="NCBI Taxonomy" id="481366"/>
    <lineage>
        <taxon>Bacteria</taxon>
        <taxon>Pseudomonadati</taxon>
        <taxon>Pseudomonadota</taxon>
        <taxon>Betaproteobacteria</taxon>
        <taxon>Burkholderiales</taxon>
        <taxon>Burkholderiaceae</taxon>
        <taxon>Limnobacter</taxon>
    </lineage>
</organism>
<reference evidence="2" key="1">
    <citation type="journal article" date="2019" name="Int. J. Syst. Evol. Microbiol.">
        <title>The Global Catalogue of Microorganisms (GCM) 10K type strain sequencing project: providing services to taxonomists for standard genome sequencing and annotation.</title>
        <authorList>
            <consortium name="The Broad Institute Genomics Platform"/>
            <consortium name="The Broad Institute Genome Sequencing Center for Infectious Disease"/>
            <person name="Wu L."/>
            <person name="Ma J."/>
        </authorList>
    </citation>
    <scope>NUCLEOTIDE SEQUENCE [LARGE SCALE GENOMIC DNA]</scope>
    <source>
        <strain evidence="2">NBRC 105857</strain>
    </source>
</reference>
<keyword evidence="2" id="KW-1185">Reference proteome</keyword>
<accession>A0ABQ5YRC0</accession>
<proteinExistence type="predicted"/>
<dbReference type="EMBL" id="BSOJ01000015">
    <property type="protein sequence ID" value="GLR26431.1"/>
    <property type="molecule type" value="Genomic_DNA"/>
</dbReference>
<protein>
    <submittedName>
        <fullName evidence="1">Uncharacterized protein</fullName>
    </submittedName>
</protein>
<dbReference type="Proteomes" id="UP001156664">
    <property type="component" value="Unassembled WGS sequence"/>
</dbReference>
<evidence type="ECO:0000313" key="1">
    <source>
        <dbReference type="EMBL" id="GLR26431.1"/>
    </source>
</evidence>
<name>A0ABQ5YRC0_9BURK</name>